<proteinExistence type="predicted"/>
<evidence type="ECO:0000256" key="1">
    <source>
        <dbReference type="SAM" id="MobiDB-lite"/>
    </source>
</evidence>
<gene>
    <name evidence="2" type="ORF">BpHYR1_016429</name>
</gene>
<keyword evidence="3" id="KW-1185">Reference proteome</keyword>
<dbReference type="Proteomes" id="UP000276133">
    <property type="component" value="Unassembled WGS sequence"/>
</dbReference>
<feature type="compositionally biased region" description="Basic and acidic residues" evidence="1">
    <location>
        <begin position="62"/>
        <end position="72"/>
    </location>
</feature>
<dbReference type="EMBL" id="REGN01002922">
    <property type="protein sequence ID" value="RNA25493.1"/>
    <property type="molecule type" value="Genomic_DNA"/>
</dbReference>
<organism evidence="2 3">
    <name type="scientific">Brachionus plicatilis</name>
    <name type="common">Marine rotifer</name>
    <name type="synonym">Brachionus muelleri</name>
    <dbReference type="NCBI Taxonomy" id="10195"/>
    <lineage>
        <taxon>Eukaryota</taxon>
        <taxon>Metazoa</taxon>
        <taxon>Spiralia</taxon>
        <taxon>Gnathifera</taxon>
        <taxon>Rotifera</taxon>
        <taxon>Eurotatoria</taxon>
        <taxon>Monogononta</taxon>
        <taxon>Pseudotrocha</taxon>
        <taxon>Ploima</taxon>
        <taxon>Brachionidae</taxon>
        <taxon>Brachionus</taxon>
    </lineage>
</organism>
<comment type="caution">
    <text evidence="2">The sequence shown here is derived from an EMBL/GenBank/DDBJ whole genome shotgun (WGS) entry which is preliminary data.</text>
</comment>
<dbReference type="AlphaFoldDB" id="A0A3M7RPJ0"/>
<reference evidence="2 3" key="1">
    <citation type="journal article" date="2018" name="Sci. Rep.">
        <title>Genomic signatures of local adaptation to the degree of environmental predictability in rotifers.</title>
        <authorList>
            <person name="Franch-Gras L."/>
            <person name="Hahn C."/>
            <person name="Garcia-Roger E.M."/>
            <person name="Carmona M.J."/>
            <person name="Serra M."/>
            <person name="Gomez A."/>
        </authorList>
    </citation>
    <scope>NUCLEOTIDE SEQUENCE [LARGE SCALE GENOMIC DNA]</scope>
    <source>
        <strain evidence="2">HYR1</strain>
    </source>
</reference>
<feature type="region of interest" description="Disordered" evidence="1">
    <location>
        <begin position="62"/>
        <end position="86"/>
    </location>
</feature>
<accession>A0A3M7RPJ0</accession>
<name>A0A3M7RPJ0_BRAPC</name>
<protein>
    <submittedName>
        <fullName evidence="2">Uncharacterized protein</fullName>
    </submittedName>
</protein>
<sequence>MLCLSGFGASEQLNEQKTRRKREQIGHDANSNLLSSHPKGAYINSASVRRRIELIVQNVHEHRDAQENKAARDSVQTGERALNRSGKDRKPQFFAFRRLSAISGLLDHRLFPLPATFRTKNSPSTPIRNESIPPRLNTFLFLSIKCLGSVSPPSPLKIKLTLESVAAFCLLPVNTITS</sequence>
<evidence type="ECO:0000313" key="2">
    <source>
        <dbReference type="EMBL" id="RNA25493.1"/>
    </source>
</evidence>
<evidence type="ECO:0000313" key="3">
    <source>
        <dbReference type="Proteomes" id="UP000276133"/>
    </source>
</evidence>